<keyword evidence="2" id="KW-1185">Reference proteome</keyword>
<proteinExistence type="predicted"/>
<dbReference type="HOGENOM" id="CLU_1750966_0_0_1"/>
<protein>
    <submittedName>
        <fullName evidence="1">Uncharacterized protein</fullName>
    </submittedName>
</protein>
<dbReference type="EMBL" id="JMSN01000001">
    <property type="protein sequence ID" value="KDN53585.1"/>
    <property type="molecule type" value="Genomic_DNA"/>
</dbReference>
<comment type="caution">
    <text evidence="1">The sequence shown here is derived from an EMBL/GenBank/DDBJ whole genome shotgun (WGS) entry which is preliminary data.</text>
</comment>
<dbReference type="GeneID" id="25266972"/>
<evidence type="ECO:0000313" key="2">
    <source>
        <dbReference type="Proteomes" id="UP000027361"/>
    </source>
</evidence>
<evidence type="ECO:0000313" key="1">
    <source>
        <dbReference type="EMBL" id="KDN53585.1"/>
    </source>
</evidence>
<gene>
    <name evidence="1" type="ORF">K437DRAFT_2875</name>
</gene>
<dbReference type="AlphaFoldDB" id="A0A066WSB8"/>
<dbReference type="Proteomes" id="UP000027361">
    <property type="component" value="Unassembled WGS sequence"/>
</dbReference>
<name>A0A066WSB8_TILAU</name>
<accession>A0A066WSB8</accession>
<sequence>MGSSPSATFNSGLSFPRIESPRAQRTHADKHINISFHMLHVSRISSWRTLEKALCWRVLTLRAPVFPYNSREASRSWQPRSARCWLEPDARQEIKTFIFTAVFSGLALTRYSYIEGVGGSCNLILKHNQVIHCFLRRVGVFGATSILIV</sequence>
<dbReference type="RefSeq" id="XP_013246358.1">
    <property type="nucleotide sequence ID" value="XM_013390904.1"/>
</dbReference>
<dbReference type="InParanoid" id="A0A066WSB8"/>
<organism evidence="1 2">
    <name type="scientific">Tilletiaria anomala (strain ATCC 24038 / CBS 436.72 / UBC 951)</name>
    <dbReference type="NCBI Taxonomy" id="1037660"/>
    <lineage>
        <taxon>Eukaryota</taxon>
        <taxon>Fungi</taxon>
        <taxon>Dikarya</taxon>
        <taxon>Basidiomycota</taxon>
        <taxon>Ustilaginomycotina</taxon>
        <taxon>Exobasidiomycetes</taxon>
        <taxon>Georgefischeriales</taxon>
        <taxon>Tilletiariaceae</taxon>
        <taxon>Tilletiaria</taxon>
    </lineage>
</organism>
<reference evidence="1 2" key="1">
    <citation type="submission" date="2014-05" db="EMBL/GenBank/DDBJ databases">
        <title>Draft genome sequence of a rare smut relative, Tilletiaria anomala UBC 951.</title>
        <authorList>
            <consortium name="DOE Joint Genome Institute"/>
            <person name="Toome M."/>
            <person name="Kuo A."/>
            <person name="Henrissat B."/>
            <person name="Lipzen A."/>
            <person name="Tritt A."/>
            <person name="Yoshinaga Y."/>
            <person name="Zane M."/>
            <person name="Barry K."/>
            <person name="Grigoriev I.V."/>
            <person name="Spatafora J.W."/>
            <person name="Aimea M.C."/>
        </authorList>
    </citation>
    <scope>NUCLEOTIDE SEQUENCE [LARGE SCALE GENOMIC DNA]</scope>
    <source>
        <strain evidence="1 2">UBC 951</strain>
    </source>
</reference>